<evidence type="ECO:0000313" key="3">
    <source>
        <dbReference type="Proteomes" id="UP000801492"/>
    </source>
</evidence>
<keyword evidence="1" id="KW-0732">Signal</keyword>
<comment type="caution">
    <text evidence="2">The sequence shown here is derived from an EMBL/GenBank/DDBJ whole genome shotgun (WGS) entry which is preliminary data.</text>
</comment>
<keyword evidence="3" id="KW-1185">Reference proteome</keyword>
<dbReference type="Proteomes" id="UP000801492">
    <property type="component" value="Unassembled WGS sequence"/>
</dbReference>
<evidence type="ECO:0000256" key="1">
    <source>
        <dbReference type="SAM" id="SignalP"/>
    </source>
</evidence>
<protein>
    <submittedName>
        <fullName evidence="2">Uncharacterized protein</fullName>
    </submittedName>
</protein>
<organism evidence="2 3">
    <name type="scientific">Ignelater luminosus</name>
    <name type="common">Cucubano</name>
    <name type="synonym">Pyrophorus luminosus</name>
    <dbReference type="NCBI Taxonomy" id="2038154"/>
    <lineage>
        <taxon>Eukaryota</taxon>
        <taxon>Metazoa</taxon>
        <taxon>Ecdysozoa</taxon>
        <taxon>Arthropoda</taxon>
        <taxon>Hexapoda</taxon>
        <taxon>Insecta</taxon>
        <taxon>Pterygota</taxon>
        <taxon>Neoptera</taxon>
        <taxon>Endopterygota</taxon>
        <taxon>Coleoptera</taxon>
        <taxon>Polyphaga</taxon>
        <taxon>Elateriformia</taxon>
        <taxon>Elateroidea</taxon>
        <taxon>Elateridae</taxon>
        <taxon>Agrypninae</taxon>
        <taxon>Pyrophorini</taxon>
        <taxon>Ignelater</taxon>
    </lineage>
</organism>
<sequence>MTLKKQILVILTVYLLSFARKSLSSLSVYSKASVNRSVGQVTPISSDVHPLVDNALDGFPKLPHCKCTRSYVAGILVNNDGVWCKGRYKEREILWKCENKKIWKKIGNKWNLSKGVNGRSTETLNNIGRDEHVNHRMKNCIAGQRKVIAHYPLRYKRIPLSAEVKGRNDVEKLIRFLSRVVSTMNTQG</sequence>
<accession>A0A8K0CD99</accession>
<feature type="chain" id="PRO_5035468029" evidence="1">
    <location>
        <begin position="20"/>
        <end position="188"/>
    </location>
</feature>
<dbReference type="AlphaFoldDB" id="A0A8K0CD99"/>
<dbReference type="EMBL" id="VTPC01090026">
    <property type="protein sequence ID" value="KAF2885159.1"/>
    <property type="molecule type" value="Genomic_DNA"/>
</dbReference>
<name>A0A8K0CD99_IGNLU</name>
<reference evidence="2" key="1">
    <citation type="submission" date="2019-08" db="EMBL/GenBank/DDBJ databases">
        <title>The genome of the North American firefly Photinus pyralis.</title>
        <authorList>
            <consortium name="Photinus pyralis genome working group"/>
            <person name="Fallon T.R."/>
            <person name="Sander Lower S.E."/>
            <person name="Weng J.-K."/>
        </authorList>
    </citation>
    <scope>NUCLEOTIDE SEQUENCE</scope>
    <source>
        <strain evidence="2">TRF0915ILg1</strain>
        <tissue evidence="2">Whole body</tissue>
    </source>
</reference>
<proteinExistence type="predicted"/>
<gene>
    <name evidence="2" type="ORF">ILUMI_21004</name>
</gene>
<feature type="signal peptide" evidence="1">
    <location>
        <begin position="1"/>
        <end position="19"/>
    </location>
</feature>
<evidence type="ECO:0000313" key="2">
    <source>
        <dbReference type="EMBL" id="KAF2885159.1"/>
    </source>
</evidence>